<dbReference type="InterPro" id="IPR050465">
    <property type="entry name" value="UPF0194_transport"/>
</dbReference>
<evidence type="ECO:0000313" key="11">
    <source>
        <dbReference type="Proteomes" id="UP000245362"/>
    </source>
</evidence>
<keyword evidence="7" id="KW-1133">Transmembrane helix</keyword>
<keyword evidence="4" id="KW-0574">Periplasm</keyword>
<comment type="similarity">
    <text evidence="2">Belongs to the UPF0194 family.</text>
</comment>
<accession>A0A2U3BBD4</accession>
<evidence type="ECO:0000256" key="6">
    <source>
        <dbReference type="SAM" id="Coils"/>
    </source>
</evidence>
<dbReference type="PANTHER" id="PTHR32347:SF29">
    <property type="entry name" value="UPF0194 MEMBRANE PROTEIN YBHG"/>
    <property type="match status" value="1"/>
</dbReference>
<keyword evidence="5 6" id="KW-0175">Coiled coil</keyword>
<dbReference type="Pfam" id="PF25881">
    <property type="entry name" value="HH_YBHG"/>
    <property type="match status" value="1"/>
</dbReference>
<gene>
    <name evidence="10" type="ORF">DI392_07485</name>
</gene>
<dbReference type="Gene3D" id="2.40.50.100">
    <property type="match status" value="1"/>
</dbReference>
<feature type="coiled-coil region" evidence="6">
    <location>
        <begin position="89"/>
        <end position="187"/>
    </location>
</feature>
<keyword evidence="7" id="KW-0472">Membrane</keyword>
<evidence type="ECO:0000256" key="3">
    <source>
        <dbReference type="ARBA" id="ARBA00022729"/>
    </source>
</evidence>
<dbReference type="Gene3D" id="1.10.287.470">
    <property type="entry name" value="Helix hairpin bin"/>
    <property type="match status" value="1"/>
</dbReference>
<evidence type="ECO:0000259" key="8">
    <source>
        <dbReference type="Pfam" id="PF25881"/>
    </source>
</evidence>
<keyword evidence="3" id="KW-0732">Signal</keyword>
<reference evidence="10 11" key="1">
    <citation type="submission" date="2018-05" db="EMBL/GenBank/DDBJ databases">
        <title>Vibrio limimaris sp. nov., isolated from marine sediment.</title>
        <authorList>
            <person name="Li C.-M."/>
        </authorList>
    </citation>
    <scope>NUCLEOTIDE SEQUENCE [LARGE SCALE GENOMIC DNA]</scope>
    <source>
        <strain evidence="10 11">E4404</strain>
    </source>
</reference>
<dbReference type="SUPFAM" id="SSF111369">
    <property type="entry name" value="HlyD-like secretion proteins"/>
    <property type="match status" value="3"/>
</dbReference>
<dbReference type="AlphaFoldDB" id="A0A2U3BBD4"/>
<protein>
    <submittedName>
        <fullName evidence="10">Secretion protein HlyD</fullName>
    </submittedName>
</protein>
<evidence type="ECO:0000256" key="4">
    <source>
        <dbReference type="ARBA" id="ARBA00022764"/>
    </source>
</evidence>
<evidence type="ECO:0000256" key="5">
    <source>
        <dbReference type="ARBA" id="ARBA00023054"/>
    </source>
</evidence>
<comment type="caution">
    <text evidence="10">The sequence shown here is derived from an EMBL/GenBank/DDBJ whole genome shotgun (WGS) entry which is preliminary data.</text>
</comment>
<evidence type="ECO:0000256" key="2">
    <source>
        <dbReference type="ARBA" id="ARBA00010602"/>
    </source>
</evidence>
<keyword evidence="11" id="KW-1185">Reference proteome</keyword>
<feature type="domain" description="YbhG-like alpha-helical hairpin" evidence="8">
    <location>
        <begin position="80"/>
        <end position="209"/>
    </location>
</feature>
<dbReference type="PANTHER" id="PTHR32347">
    <property type="entry name" value="EFFLUX SYSTEM COMPONENT YKNX-RELATED"/>
    <property type="match status" value="1"/>
</dbReference>
<dbReference type="EMBL" id="QFWT01000003">
    <property type="protein sequence ID" value="PWI34034.1"/>
    <property type="molecule type" value="Genomic_DNA"/>
</dbReference>
<name>A0A2U3BBD4_9VIBR</name>
<feature type="transmembrane region" description="Helical" evidence="7">
    <location>
        <begin position="7"/>
        <end position="23"/>
    </location>
</feature>
<evidence type="ECO:0000256" key="1">
    <source>
        <dbReference type="ARBA" id="ARBA00004418"/>
    </source>
</evidence>
<dbReference type="Proteomes" id="UP000245362">
    <property type="component" value="Unassembled WGS sequence"/>
</dbReference>
<sequence length="346" mass="38300">MKKQSIIIVLVVGMVLGVAFYVWDRPDSLSVIANNEQNTTVFGNVDIRQVNLGFRVAGRVKQLYFDEGDEVRAGELIAVLDSEPFEEEMALHESELSAAEADYERLQSGFRQQEIKVARAAVSERQATLNNLQAEFIRRQKLVNEGNVSRQSFDDIRAQRDAARAGLESAREQLALMEEGYRKEEVAKANAQVGVRMAQLEIARTRLNDTNLYAPSSGTLLTRALEPGSVAGVGQTVVTLSLSDPVWVRAYISESGLGTIAPGMNAEVFTDSNHDQPYKGHIGFISPKAEFTPKNIETPDLRTRLVFRFRVLVDNPDNRLRQGMPVTVKLLPQKSVGGKLDGQVAK</sequence>
<proteinExistence type="inferred from homology"/>
<dbReference type="OrthoDB" id="1185083at2"/>
<dbReference type="NCBIfam" id="NF002939">
    <property type="entry name" value="PRK03598.1"/>
    <property type="match status" value="1"/>
</dbReference>
<evidence type="ECO:0000256" key="7">
    <source>
        <dbReference type="SAM" id="Phobius"/>
    </source>
</evidence>
<organism evidence="10 11">
    <name type="scientific">Vibrio albus</name>
    <dbReference type="NCBI Taxonomy" id="2200953"/>
    <lineage>
        <taxon>Bacteria</taxon>
        <taxon>Pseudomonadati</taxon>
        <taxon>Pseudomonadota</taxon>
        <taxon>Gammaproteobacteria</taxon>
        <taxon>Vibrionales</taxon>
        <taxon>Vibrionaceae</taxon>
        <taxon>Vibrio</taxon>
    </lineage>
</organism>
<feature type="domain" description="CusB-like beta-barrel" evidence="9">
    <location>
        <begin position="245"/>
        <end position="332"/>
    </location>
</feature>
<dbReference type="InterPro" id="IPR059052">
    <property type="entry name" value="HH_YbhG-like"/>
</dbReference>
<evidence type="ECO:0000313" key="10">
    <source>
        <dbReference type="EMBL" id="PWI34034.1"/>
    </source>
</evidence>
<keyword evidence="7" id="KW-0812">Transmembrane</keyword>
<dbReference type="Gene3D" id="2.40.30.170">
    <property type="match status" value="1"/>
</dbReference>
<dbReference type="Pfam" id="PF25954">
    <property type="entry name" value="Beta-barrel_RND_2"/>
    <property type="match status" value="1"/>
</dbReference>
<dbReference type="GO" id="GO:0042597">
    <property type="term" value="C:periplasmic space"/>
    <property type="evidence" value="ECO:0007669"/>
    <property type="project" value="UniProtKB-SubCell"/>
</dbReference>
<dbReference type="RefSeq" id="WP_109319286.1">
    <property type="nucleotide sequence ID" value="NZ_QFWT01000003.1"/>
</dbReference>
<evidence type="ECO:0000259" key="9">
    <source>
        <dbReference type="Pfam" id="PF25954"/>
    </source>
</evidence>
<dbReference type="InterPro" id="IPR058792">
    <property type="entry name" value="Beta-barrel_RND_2"/>
</dbReference>
<comment type="subcellular location">
    <subcellularLocation>
        <location evidence="1">Periplasm</location>
    </subcellularLocation>
</comment>